<proteinExistence type="predicted"/>
<gene>
    <name evidence="2" type="ORF">D0Y65_029923</name>
</gene>
<evidence type="ECO:0000313" key="2">
    <source>
        <dbReference type="EMBL" id="RZB79924.1"/>
    </source>
</evidence>
<comment type="caution">
    <text evidence="2">The sequence shown here is derived from an EMBL/GenBank/DDBJ whole genome shotgun (WGS) entry which is preliminary data.</text>
</comment>
<dbReference type="AlphaFoldDB" id="A0A445I2W6"/>
<name>A0A445I2W6_GLYSO</name>
<keyword evidence="1" id="KW-0175">Coiled coil</keyword>
<dbReference type="EMBL" id="QZWG01000011">
    <property type="protein sequence ID" value="RZB79924.1"/>
    <property type="molecule type" value="Genomic_DNA"/>
</dbReference>
<evidence type="ECO:0000256" key="1">
    <source>
        <dbReference type="SAM" id="Coils"/>
    </source>
</evidence>
<feature type="coiled-coil region" evidence="1">
    <location>
        <begin position="14"/>
        <end position="48"/>
    </location>
</feature>
<evidence type="ECO:0000313" key="3">
    <source>
        <dbReference type="Proteomes" id="UP000289340"/>
    </source>
</evidence>
<dbReference type="InterPro" id="IPR012862">
    <property type="entry name" value="DUF1635"/>
</dbReference>
<dbReference type="Pfam" id="PF07795">
    <property type="entry name" value="DUF1635"/>
    <property type="match status" value="1"/>
</dbReference>
<dbReference type="PANTHER" id="PTHR33431">
    <property type="entry name" value="ENABLED-LIKE PROTEIN (DUF1635)"/>
    <property type="match status" value="1"/>
</dbReference>
<protein>
    <submittedName>
        <fullName evidence="2">Uncharacterized protein</fullName>
    </submittedName>
</protein>
<dbReference type="Proteomes" id="UP000289340">
    <property type="component" value="Chromosome 11"/>
</dbReference>
<organism evidence="2 3">
    <name type="scientific">Glycine soja</name>
    <name type="common">Wild soybean</name>
    <dbReference type="NCBI Taxonomy" id="3848"/>
    <lineage>
        <taxon>Eukaryota</taxon>
        <taxon>Viridiplantae</taxon>
        <taxon>Streptophyta</taxon>
        <taxon>Embryophyta</taxon>
        <taxon>Tracheophyta</taxon>
        <taxon>Spermatophyta</taxon>
        <taxon>Magnoliopsida</taxon>
        <taxon>eudicotyledons</taxon>
        <taxon>Gunneridae</taxon>
        <taxon>Pentapetalae</taxon>
        <taxon>rosids</taxon>
        <taxon>fabids</taxon>
        <taxon>Fabales</taxon>
        <taxon>Fabaceae</taxon>
        <taxon>Papilionoideae</taxon>
        <taxon>50 kb inversion clade</taxon>
        <taxon>NPAAA clade</taxon>
        <taxon>indigoferoid/millettioid clade</taxon>
        <taxon>Phaseoleae</taxon>
        <taxon>Glycine</taxon>
        <taxon>Glycine subgen. Soja</taxon>
    </lineage>
</organism>
<reference evidence="2 3" key="1">
    <citation type="submission" date="2018-09" db="EMBL/GenBank/DDBJ databases">
        <title>A high-quality reference genome of wild soybean provides a powerful tool to mine soybean genomes.</title>
        <authorList>
            <person name="Xie M."/>
            <person name="Chung C.Y.L."/>
            <person name="Li M.-W."/>
            <person name="Wong F.-L."/>
            <person name="Chan T.-F."/>
            <person name="Lam H.-M."/>
        </authorList>
    </citation>
    <scope>NUCLEOTIDE SEQUENCE [LARGE SCALE GENOMIC DNA]</scope>
    <source>
        <strain evidence="3">cv. W05</strain>
        <tissue evidence="2">Hypocotyl of etiolated seedlings</tissue>
    </source>
</reference>
<sequence>MEDLDSVFVYHEGEHELRQKLMDVRHELENMKNVKAELLNLLSMAYQERDEARCQLQKLMNPLQNVFDTHQNRLMFPSAKSNSSITESDNNSFSHGSSQVDSFFDTVSSPEFTNINAADPINIMSYLNQHVVLQDFNFSAPHALMVPPEKPMSDDTAGDAVIDCLAKERGLPQKGKLLQAVIDAGPLLKSLLFAGPLPTWRNPPHLQNIKVPPLAIKKCDATCIVPNTFGEIGNSLLKPKLPPLHYSNAPSSCSASMLNFAGQTTGSWNNNAWQLNSTPGVSIQVPSSKRQRHQ</sequence>
<dbReference type="SMR" id="A0A445I2W6"/>
<accession>A0A445I2W6</accession>
<keyword evidence="3" id="KW-1185">Reference proteome</keyword>
<dbReference type="Gramene" id="XM_028332873.1">
    <property type="protein sequence ID" value="XP_028188674.1"/>
    <property type="gene ID" value="LOC114375124"/>
</dbReference>
<dbReference type="PANTHER" id="PTHR33431:SF12">
    <property type="entry name" value="HIGH MOBILITY GROUP BOX PROTEIN, PUTATIVE (DUF1635)-RELATED"/>
    <property type="match status" value="1"/>
</dbReference>